<feature type="transmembrane region" description="Helical" evidence="1">
    <location>
        <begin position="45"/>
        <end position="65"/>
    </location>
</feature>
<dbReference type="STRING" id="419597.SAMN04487957_110146"/>
<protein>
    <recommendedName>
        <fullName evidence="4">Phage-related minor tail protein</fullName>
    </recommendedName>
</protein>
<keyword evidence="1" id="KW-0472">Membrane</keyword>
<evidence type="ECO:0008006" key="4">
    <source>
        <dbReference type="Google" id="ProtNLM"/>
    </source>
</evidence>
<dbReference type="RefSeq" id="WP_089680390.1">
    <property type="nucleotide sequence ID" value="NZ_FNIV01000010.1"/>
</dbReference>
<dbReference type="AlphaFoldDB" id="A0A1H0LXW8"/>
<dbReference type="EMBL" id="FNIV01000010">
    <property type="protein sequence ID" value="SDO72923.1"/>
    <property type="molecule type" value="Genomic_DNA"/>
</dbReference>
<reference evidence="3" key="1">
    <citation type="submission" date="2016-10" db="EMBL/GenBank/DDBJ databases">
        <authorList>
            <person name="Varghese N."/>
            <person name="Submissions S."/>
        </authorList>
    </citation>
    <scope>NUCLEOTIDE SEQUENCE [LARGE SCALE GENOMIC DNA]</scope>
    <source>
        <strain evidence="3">CGMCC 1.6444</strain>
    </source>
</reference>
<gene>
    <name evidence="2" type="ORF">SAMN04487957_110146</name>
</gene>
<name>A0A1H0LXW8_9GAMM</name>
<evidence type="ECO:0000256" key="1">
    <source>
        <dbReference type="SAM" id="Phobius"/>
    </source>
</evidence>
<proteinExistence type="predicted"/>
<accession>A0A1H0LXW8</accession>
<dbReference type="Proteomes" id="UP000199075">
    <property type="component" value="Unassembled WGS sequence"/>
</dbReference>
<keyword evidence="1" id="KW-0812">Transmembrane</keyword>
<organism evidence="2 3">
    <name type="scientific">Halomonas shengliensis</name>
    <dbReference type="NCBI Taxonomy" id="419597"/>
    <lineage>
        <taxon>Bacteria</taxon>
        <taxon>Pseudomonadati</taxon>
        <taxon>Pseudomonadota</taxon>
        <taxon>Gammaproteobacteria</taxon>
        <taxon>Oceanospirillales</taxon>
        <taxon>Halomonadaceae</taxon>
        <taxon>Halomonas</taxon>
    </lineage>
</organism>
<sequence length="586" mass="61322">MATNSLGQLTLDLVAKTGSFVAGMNKSQRSAAKWRKGVERDLKRVGTAFAALGVAAGGALAGAVVQTANQARELQNLARLSDTSTQQFQKMAYGAGRFGIEQDKLADILKDTNDRVGDFIATGGGPMADFFENIAPQVGVTADEFARLSGPEALQLYVSSLEAAGLSQKDMTFYMEAIASDATALIPLLANNGEEMRRLGDEAERTGNVFSELEMDQLEAIKTSMDELTGAATGMKNEMVLEALPAIEEFSELLKDPQTLESARALGEAIVTAMGWAASAIRETVGAAQALGRELGVIAAGIGGLELEEQKRRILSALDDPGERLRFFGPDGLVTYYSEDELRAELARINQQIEQNAARYTFDIEGGADPGDGRSIMEVFLGEGLELADKGFARVGAAADAAAEALEGFSPSQSEEVDRILEAAGPGATIDAEGQIRDAWGNTLPTLQRQLDAELKRQVDAFKTDQNLAAGLEAAAQAFIDGASEAAKAAWASVVPQAAGEVVDGVLPTGDQGSAPIRWSDGVAKVSEAAGQVGGETAAPTGGRDLGTLHLVNDKGERLDVLANPDAAESWLADVLSGAAAGSPSR</sequence>
<keyword evidence="3" id="KW-1185">Reference proteome</keyword>
<dbReference type="OrthoDB" id="6174294at2"/>
<evidence type="ECO:0000313" key="3">
    <source>
        <dbReference type="Proteomes" id="UP000199075"/>
    </source>
</evidence>
<evidence type="ECO:0000313" key="2">
    <source>
        <dbReference type="EMBL" id="SDO72923.1"/>
    </source>
</evidence>
<keyword evidence="1" id="KW-1133">Transmembrane helix</keyword>